<feature type="region of interest" description="Disordered" evidence="1">
    <location>
        <begin position="1"/>
        <end position="29"/>
    </location>
</feature>
<evidence type="ECO:0000313" key="2">
    <source>
        <dbReference type="EMBL" id="TVU17071.1"/>
    </source>
</evidence>
<sequence>MSPGSGLDRDLSAPPAARPPPLPISHVPFPDRASAPYPPILCIQDQEAEALARPEEWILGLVASLPFTSDRAPCCGRASGLSAMAGGGAGEEGNLEEFFKYRKRTRGASTASGDGLDLGGIRGYTAASSASAAPPHRPPASSQVLLLLSVLQFSRENVGTAIVKIKDGGTE</sequence>
<dbReference type="AlphaFoldDB" id="A0A5J9U210"/>
<gene>
    <name evidence="2" type="ORF">EJB05_33083</name>
</gene>
<reference evidence="2 3" key="1">
    <citation type="journal article" date="2019" name="Sci. Rep.">
        <title>A high-quality genome of Eragrostis curvula grass provides insights into Poaceae evolution and supports new strategies to enhance forage quality.</title>
        <authorList>
            <person name="Carballo J."/>
            <person name="Santos B.A.C.M."/>
            <person name="Zappacosta D."/>
            <person name="Garbus I."/>
            <person name="Selva J.P."/>
            <person name="Gallo C.A."/>
            <person name="Diaz A."/>
            <person name="Albertini E."/>
            <person name="Caccamo M."/>
            <person name="Echenique V."/>
        </authorList>
    </citation>
    <scope>NUCLEOTIDE SEQUENCE [LARGE SCALE GENOMIC DNA]</scope>
    <source>
        <strain evidence="3">cv. Victoria</strain>
        <tissue evidence="2">Leaf</tissue>
    </source>
</reference>
<protein>
    <submittedName>
        <fullName evidence="2">Uncharacterized protein</fullName>
    </submittedName>
</protein>
<organism evidence="2 3">
    <name type="scientific">Eragrostis curvula</name>
    <name type="common">weeping love grass</name>
    <dbReference type="NCBI Taxonomy" id="38414"/>
    <lineage>
        <taxon>Eukaryota</taxon>
        <taxon>Viridiplantae</taxon>
        <taxon>Streptophyta</taxon>
        <taxon>Embryophyta</taxon>
        <taxon>Tracheophyta</taxon>
        <taxon>Spermatophyta</taxon>
        <taxon>Magnoliopsida</taxon>
        <taxon>Liliopsida</taxon>
        <taxon>Poales</taxon>
        <taxon>Poaceae</taxon>
        <taxon>PACMAD clade</taxon>
        <taxon>Chloridoideae</taxon>
        <taxon>Eragrostideae</taxon>
        <taxon>Eragrostidinae</taxon>
        <taxon>Eragrostis</taxon>
    </lineage>
</organism>
<dbReference type="Gramene" id="TVU17071">
    <property type="protein sequence ID" value="TVU17071"/>
    <property type="gene ID" value="EJB05_33083"/>
</dbReference>
<keyword evidence="3" id="KW-1185">Reference proteome</keyword>
<dbReference type="Proteomes" id="UP000324897">
    <property type="component" value="Chromosome 7"/>
</dbReference>
<name>A0A5J9U210_9POAL</name>
<proteinExistence type="predicted"/>
<dbReference type="EMBL" id="RWGY01000029">
    <property type="protein sequence ID" value="TVU17071.1"/>
    <property type="molecule type" value="Genomic_DNA"/>
</dbReference>
<comment type="caution">
    <text evidence="2">The sequence shown here is derived from an EMBL/GenBank/DDBJ whole genome shotgun (WGS) entry which is preliminary data.</text>
</comment>
<accession>A0A5J9U210</accession>
<evidence type="ECO:0000256" key="1">
    <source>
        <dbReference type="SAM" id="MobiDB-lite"/>
    </source>
</evidence>
<evidence type="ECO:0000313" key="3">
    <source>
        <dbReference type="Proteomes" id="UP000324897"/>
    </source>
</evidence>